<evidence type="ECO:0000256" key="5">
    <source>
        <dbReference type="ARBA" id="ARBA00029691"/>
    </source>
</evidence>
<dbReference type="PANTHER" id="PTHR23058">
    <property type="entry name" value="PEROXISOMAL MEMBRANE PROTEIN PEX14"/>
    <property type="match status" value="1"/>
</dbReference>
<dbReference type="AlphaFoldDB" id="Q8WZZ6"/>
<dbReference type="GO" id="GO:1990429">
    <property type="term" value="C:peroxisomal importomer complex"/>
    <property type="evidence" value="ECO:0007669"/>
    <property type="project" value="TreeGrafter"/>
</dbReference>
<gene>
    <name evidence="11" type="primary">B24G3.050</name>
</gene>
<feature type="region of interest" description="Disordered" evidence="9">
    <location>
        <begin position="372"/>
        <end position="392"/>
    </location>
</feature>
<feature type="region of interest" description="Disordered" evidence="9">
    <location>
        <begin position="114"/>
        <end position="151"/>
    </location>
</feature>
<evidence type="ECO:0000256" key="2">
    <source>
        <dbReference type="ARBA" id="ARBA00023010"/>
    </source>
</evidence>
<evidence type="ECO:0000256" key="6">
    <source>
        <dbReference type="ARBA" id="ARBA00046271"/>
    </source>
</evidence>
<feature type="compositionally biased region" description="Basic and acidic residues" evidence="9">
    <location>
        <begin position="336"/>
        <end position="346"/>
    </location>
</feature>
<evidence type="ECO:0000256" key="7">
    <source>
        <dbReference type="RuleBase" id="RU367032"/>
    </source>
</evidence>
<protein>
    <recommendedName>
        <fullName evidence="4 7">Peroxisomal membrane protein PEX14</fullName>
    </recommendedName>
    <alternativeName>
        <fullName evidence="5 7">Peroxin-14</fullName>
    </alternativeName>
</protein>
<evidence type="ECO:0000256" key="9">
    <source>
        <dbReference type="SAM" id="MobiDB-lite"/>
    </source>
</evidence>
<evidence type="ECO:0000259" key="10">
    <source>
        <dbReference type="Pfam" id="PF04695"/>
    </source>
</evidence>
<feature type="region of interest" description="Disordered" evidence="9">
    <location>
        <begin position="328"/>
        <end position="355"/>
    </location>
</feature>
<keyword evidence="3 7" id="KW-0576">Peroxisome</keyword>
<evidence type="ECO:0000256" key="3">
    <source>
        <dbReference type="ARBA" id="ARBA00023140"/>
    </source>
</evidence>
<dbReference type="Pfam" id="PF04695">
    <property type="entry name" value="Pex14_N"/>
    <property type="match status" value="1"/>
</dbReference>
<keyword evidence="7" id="KW-0813">Transport</keyword>
<dbReference type="GO" id="GO:0005778">
    <property type="term" value="C:peroxisomal membrane"/>
    <property type="evidence" value="ECO:0007669"/>
    <property type="project" value="UniProtKB-SubCell"/>
</dbReference>
<sequence>MTDHIGDGGSLSIARLVGSAFAGGWVKWVSAHSTPEPTAGIQLKKLRPTAPNSDTHASVTGDDNRARLEALKDDGKLPLDTCKNQIRSFNSSTAMGDSEEHKSADTLAWEKATADNNNNTSQPQTQAQAPSTSTSSKSQPAAQTSPDAPKVSVSLEQARIFLQDAQVQKETTERKAAFLRSKGISQSDIDELLKEDWIRAQSDASHFLYLSMREIPVTSESSSSASSKVAAAITTTTTLPKTKEQHVPIITYPEFMAETHRAPPLITMNGVLNTAYAFSGIAALVYGANKYVVEPMLNQLTEARVDFHDNVKDNLDRLVEKLEQTVSELPPGYKASDGRAGRYKDAYDDDDEDNMSTYEDPTEMFHRDVGIQTSPPPTPSVRAMSLPSRPGTAMSARSLSEIYEAHSRAQSRAASAISERHMNHTQKQQRRLAELVTSVKEINEGLTSQCEDYDELRTTVDVFHGELEQLALQHYDFTGGFSLYGYTNRSEPNDEIKKAKENIRRVKGVLLTTRTFATPAPGASGR</sequence>
<comment type="similarity">
    <text evidence="1 7">Belongs to the peroxin-14 family.</text>
</comment>
<dbReference type="InterPro" id="IPR025655">
    <property type="entry name" value="PEX14"/>
</dbReference>
<proteinExistence type="inferred from homology"/>
<keyword evidence="7" id="KW-0472">Membrane</keyword>
<reference evidence="11" key="1">
    <citation type="submission" date="2002-01" db="EMBL/GenBank/DDBJ databases">
        <authorList>
            <person name="Schulte U."/>
            <person name="Aign V."/>
            <person name="Hoheisel J."/>
            <person name="Brandt P."/>
            <person name="Fartmann B."/>
            <person name="Holland R."/>
            <person name="Nyakatura G."/>
            <person name="Mewes H.W."/>
            <person name="Mannhaupt G."/>
        </authorList>
    </citation>
    <scope>NUCLEOTIDE SEQUENCE</scope>
</reference>
<name>Q8WZZ6_NEUCS</name>
<dbReference type="InterPro" id="IPR006785">
    <property type="entry name" value="Pex14_N"/>
</dbReference>
<organism evidence="11">
    <name type="scientific">Neurospora crassa</name>
    <dbReference type="NCBI Taxonomy" id="5141"/>
    <lineage>
        <taxon>Eukaryota</taxon>
        <taxon>Fungi</taxon>
        <taxon>Dikarya</taxon>
        <taxon>Ascomycota</taxon>
        <taxon>Pezizomycotina</taxon>
        <taxon>Sordariomycetes</taxon>
        <taxon>Sordariomycetidae</taxon>
        <taxon>Sordariales</taxon>
        <taxon>Sordariaceae</taxon>
        <taxon>Neurospora</taxon>
    </lineage>
</organism>
<feature type="coiled-coil region" evidence="8">
    <location>
        <begin position="155"/>
        <end position="182"/>
    </location>
</feature>
<keyword evidence="8" id="KW-0175">Coiled coil</keyword>
<dbReference type="VEuPathDB" id="FungiDB:NCU01535"/>
<accession>Q8WZZ6</accession>
<evidence type="ECO:0000256" key="4">
    <source>
        <dbReference type="ARBA" id="ARBA00029502"/>
    </source>
</evidence>
<evidence type="ECO:0000256" key="1">
    <source>
        <dbReference type="ARBA" id="ARBA00005443"/>
    </source>
</evidence>
<keyword evidence="7" id="KW-0653">Protein transport</keyword>
<dbReference type="GO" id="GO:0005102">
    <property type="term" value="F:signaling receptor binding"/>
    <property type="evidence" value="ECO:0007669"/>
    <property type="project" value="TreeGrafter"/>
</dbReference>
<dbReference type="GO" id="GO:0016560">
    <property type="term" value="P:protein import into peroxisome matrix, docking"/>
    <property type="evidence" value="ECO:0007669"/>
    <property type="project" value="UniProtKB-UniRule"/>
</dbReference>
<dbReference type="PANTHER" id="PTHR23058:SF5">
    <property type="entry name" value="PEROXISOMAL MEMBRANE PROTEIN PEX14"/>
    <property type="match status" value="1"/>
</dbReference>
<keyword evidence="2" id="KW-0811">Translocation</keyword>
<feature type="compositionally biased region" description="Low complexity" evidence="9">
    <location>
        <begin position="116"/>
        <end position="146"/>
    </location>
</feature>
<comment type="function">
    <text evidence="7">Component of the PEX13-PEX14 docking complex, a translocon channel that specifically mediates the import of peroxisomal cargo proteins bound to PEX5 receptor. The PEX13-PEX14 docking complex forms a large import pore which can be opened to a diameter of about 9 nm. Mechanistically, PEX5 receptor along with cargo proteins associates with the PEX14 subunit of the PEX13-PEX14 docking complex in the cytosol, leading to the insertion of the receptor into the organelle membrane with the concomitant translocation of the cargo into the peroxisome matrix.</text>
</comment>
<dbReference type="InterPro" id="IPR036388">
    <property type="entry name" value="WH-like_DNA-bd_sf"/>
</dbReference>
<evidence type="ECO:0000313" key="11">
    <source>
        <dbReference type="EMBL" id="CAD21221.1"/>
    </source>
</evidence>
<evidence type="ECO:0000256" key="8">
    <source>
        <dbReference type="SAM" id="Coils"/>
    </source>
</evidence>
<feature type="domain" description="Peroxisome membrane anchor protein Pex14p N-terminal" evidence="10">
    <location>
        <begin position="152"/>
        <end position="195"/>
    </location>
</feature>
<dbReference type="EMBL" id="AL670002">
    <property type="protein sequence ID" value="CAD21221.1"/>
    <property type="molecule type" value="Genomic_DNA"/>
</dbReference>
<reference evidence="11" key="2">
    <citation type="submission" date="2002-01" db="EMBL/GenBank/DDBJ databases">
        <authorList>
            <person name="German Neurospora genome project"/>
        </authorList>
    </citation>
    <scope>NUCLEOTIDE SEQUENCE</scope>
</reference>
<dbReference type="Gene3D" id="1.10.10.10">
    <property type="entry name" value="Winged helix-like DNA-binding domain superfamily/Winged helix DNA-binding domain"/>
    <property type="match status" value="1"/>
</dbReference>
<comment type="subcellular location">
    <subcellularLocation>
        <location evidence="6 7">Peroxisome membrane</location>
    </subcellularLocation>
</comment>